<keyword evidence="1" id="KW-0812">Transmembrane</keyword>
<sequence length="192" mass="23336">MNIDSGKQELLHKLVNIQERLTDTEFHYWKIYSDYGTWQFWVNILMLIIPLIVLYFAIDRERIFLLGFYGMQIHVWFTYLNSVGLRMGWWDYPNRIAPIFPFFSFSASFIPVIYILVYQWTLNHQKNFYLYTLITSVIISFIIMPIFVATNFFVLFKWINYGWLLVFIVIVFLWSKLITNVFIFMQKRIKKA</sequence>
<feature type="transmembrane region" description="Helical" evidence="1">
    <location>
        <begin position="161"/>
        <end position="185"/>
    </location>
</feature>
<organism evidence="2 3">
    <name type="scientific">Pullulanibacillus pueri</name>
    <dbReference type="NCBI Taxonomy" id="1437324"/>
    <lineage>
        <taxon>Bacteria</taxon>
        <taxon>Bacillati</taxon>
        <taxon>Bacillota</taxon>
        <taxon>Bacilli</taxon>
        <taxon>Bacillales</taxon>
        <taxon>Sporolactobacillaceae</taxon>
        <taxon>Pullulanibacillus</taxon>
    </lineage>
</organism>
<dbReference type="AlphaFoldDB" id="A0A8J2ZRX1"/>
<gene>
    <name evidence="2" type="ORF">GCM10007096_00190</name>
</gene>
<evidence type="ECO:0000256" key="1">
    <source>
        <dbReference type="SAM" id="Phobius"/>
    </source>
</evidence>
<keyword evidence="3" id="KW-1185">Reference proteome</keyword>
<dbReference type="Proteomes" id="UP000656813">
    <property type="component" value="Unassembled WGS sequence"/>
</dbReference>
<feature type="transmembrane region" description="Helical" evidence="1">
    <location>
        <begin position="38"/>
        <end position="56"/>
    </location>
</feature>
<feature type="transmembrane region" description="Helical" evidence="1">
    <location>
        <begin position="129"/>
        <end position="155"/>
    </location>
</feature>
<feature type="transmembrane region" description="Helical" evidence="1">
    <location>
        <begin position="99"/>
        <end position="117"/>
    </location>
</feature>
<feature type="transmembrane region" description="Helical" evidence="1">
    <location>
        <begin position="63"/>
        <end position="79"/>
    </location>
</feature>
<accession>A0A8J2ZRX1</accession>
<reference evidence="2" key="2">
    <citation type="submission" date="2020-09" db="EMBL/GenBank/DDBJ databases">
        <authorList>
            <person name="Sun Q."/>
            <person name="Zhou Y."/>
        </authorList>
    </citation>
    <scope>NUCLEOTIDE SEQUENCE</scope>
    <source>
        <strain evidence="2">CGMCC 1.12777</strain>
    </source>
</reference>
<keyword evidence="1" id="KW-0472">Membrane</keyword>
<dbReference type="EMBL" id="BMFV01000001">
    <property type="protein sequence ID" value="GGH73200.1"/>
    <property type="molecule type" value="Genomic_DNA"/>
</dbReference>
<name>A0A8J2ZRX1_9BACL</name>
<evidence type="ECO:0000313" key="2">
    <source>
        <dbReference type="EMBL" id="GGH73200.1"/>
    </source>
</evidence>
<evidence type="ECO:0000313" key="3">
    <source>
        <dbReference type="Proteomes" id="UP000656813"/>
    </source>
</evidence>
<reference evidence="2" key="1">
    <citation type="journal article" date="2014" name="Int. J. Syst. Evol. Microbiol.">
        <title>Complete genome sequence of Corynebacterium casei LMG S-19264T (=DSM 44701T), isolated from a smear-ripened cheese.</title>
        <authorList>
            <consortium name="US DOE Joint Genome Institute (JGI-PGF)"/>
            <person name="Walter F."/>
            <person name="Albersmeier A."/>
            <person name="Kalinowski J."/>
            <person name="Ruckert C."/>
        </authorList>
    </citation>
    <scope>NUCLEOTIDE SEQUENCE</scope>
    <source>
        <strain evidence="2">CGMCC 1.12777</strain>
    </source>
</reference>
<keyword evidence="1" id="KW-1133">Transmembrane helix</keyword>
<protein>
    <submittedName>
        <fullName evidence="2">Uncharacterized protein</fullName>
    </submittedName>
</protein>
<proteinExistence type="predicted"/>
<dbReference type="RefSeq" id="WP_188494833.1">
    <property type="nucleotide sequence ID" value="NZ_BMFV01000001.1"/>
</dbReference>
<comment type="caution">
    <text evidence="2">The sequence shown here is derived from an EMBL/GenBank/DDBJ whole genome shotgun (WGS) entry which is preliminary data.</text>
</comment>